<evidence type="ECO:0000259" key="1">
    <source>
        <dbReference type="Pfam" id="PF13320"/>
    </source>
</evidence>
<dbReference type="Pfam" id="PF22680">
    <property type="entry name" value="Glyco_hydro_123_N_2"/>
    <property type="match status" value="1"/>
</dbReference>
<organism evidence="3 4">
    <name type="scientific">Panacibacter microcysteis</name>
    <dbReference type="NCBI Taxonomy" id="2793269"/>
    <lineage>
        <taxon>Bacteria</taxon>
        <taxon>Pseudomonadati</taxon>
        <taxon>Bacteroidota</taxon>
        <taxon>Chitinophagia</taxon>
        <taxon>Chitinophagales</taxon>
        <taxon>Chitinophagaceae</taxon>
        <taxon>Panacibacter</taxon>
    </lineage>
</organism>
<protein>
    <submittedName>
        <fullName evidence="3">DUF4091 domain-containing protein</fullName>
    </submittedName>
</protein>
<dbReference type="SUPFAM" id="SSF51445">
    <property type="entry name" value="(Trans)glycosidases"/>
    <property type="match status" value="1"/>
</dbReference>
<dbReference type="InterPro" id="IPR053850">
    <property type="entry name" value="Glyco_hydro_123_N_2"/>
</dbReference>
<keyword evidence="4" id="KW-1185">Reference proteome</keyword>
<name>A0A931GXH6_9BACT</name>
<evidence type="ECO:0000259" key="2">
    <source>
        <dbReference type="Pfam" id="PF22680"/>
    </source>
</evidence>
<dbReference type="EMBL" id="JADWYR010000001">
    <property type="protein sequence ID" value="MBG9375734.1"/>
    <property type="molecule type" value="Genomic_DNA"/>
</dbReference>
<dbReference type="RefSeq" id="WP_196989770.1">
    <property type="nucleotide sequence ID" value="NZ_JADWYR010000001.1"/>
</dbReference>
<sequence>MLLKVRYIFTVLFFFTIQVCKGQHGYKEYERFGDLDTVAKPDMTKWALQQDEIIISAVNLNERVPYKKQPAQGKDAAILASAWKGENVSYELVVSTKRKINRLNVSITDFKSIDNKVKVIDREMCSVGYVHFVLADNSRGVCKKKEFDYEKVILPDIIDFNSSATSAEAFSNSPIWVKLRVPANTAAGRYKATITVSCDGQIFKKNLSLVVLNGKMPALSNRKFFLDLWQYPLAEADYYKVKPWSDEHFELLGQEIKQLSEAGQRVITTSFFWDVFNPAVRPADEMMIKVVKTKEAKWEYHFENFDRWVTFMMTHGIKKQITCFGIAPLNYRYYYFDESKSEVTYFSQAVNGTDYKNFWTNYLRAFEQHLKSRGWFEITTLGIDEKELSVLNSLIDFIKSVNPEWKISLTGKYFPEIEDKVYNYSVISNQQVPLEVLNSRKTKGFITTYYTSCWEIFPNTFVMSDPADATWLSWNAANRNMDGYLRYAYDYWGKNVLTDTRSNFASGDNFLVYPYGNSSIRFEMLIDGIEDYEKIEKKLQNNKTAKGQQRLEQRLAEFDFKKVNAQKSRYEQVIQARETLLK</sequence>
<accession>A0A931GXH6</accession>
<evidence type="ECO:0000313" key="3">
    <source>
        <dbReference type="EMBL" id="MBG9375734.1"/>
    </source>
</evidence>
<dbReference type="Proteomes" id="UP000628448">
    <property type="component" value="Unassembled WGS sequence"/>
</dbReference>
<dbReference type="InterPro" id="IPR025150">
    <property type="entry name" value="GH123_cat"/>
</dbReference>
<feature type="domain" description="Glycoside hydrolase 123 N-terminal" evidence="2">
    <location>
        <begin position="67"/>
        <end position="197"/>
    </location>
</feature>
<proteinExistence type="predicted"/>
<dbReference type="InterPro" id="IPR017853">
    <property type="entry name" value="GH"/>
</dbReference>
<dbReference type="Pfam" id="PF13320">
    <property type="entry name" value="GH123_cat"/>
    <property type="match status" value="1"/>
</dbReference>
<gene>
    <name evidence="3" type="ORF">I5907_05780</name>
</gene>
<comment type="caution">
    <text evidence="3">The sequence shown here is derived from an EMBL/GenBank/DDBJ whole genome shotgun (WGS) entry which is preliminary data.</text>
</comment>
<evidence type="ECO:0000313" key="4">
    <source>
        <dbReference type="Proteomes" id="UP000628448"/>
    </source>
</evidence>
<reference evidence="3" key="1">
    <citation type="submission" date="2020-11" db="EMBL/GenBank/DDBJ databases">
        <title>Bacterial whole genome sequence for Panacibacter sp. DH6.</title>
        <authorList>
            <person name="Le V."/>
            <person name="Ko S."/>
            <person name="Ahn C.-Y."/>
            <person name="Oh H.-M."/>
        </authorList>
    </citation>
    <scope>NUCLEOTIDE SEQUENCE</scope>
    <source>
        <strain evidence="3">DH6</strain>
    </source>
</reference>
<dbReference type="AlphaFoldDB" id="A0A931GXH6"/>
<feature type="domain" description="Glycoside hydrolase 123 catalytic" evidence="1">
    <location>
        <begin position="229"/>
        <end position="536"/>
    </location>
</feature>